<name>A0AAD4Q5P1_9AGAM</name>
<accession>A0AAD4Q5P1</accession>
<dbReference type="Proteomes" id="UP001201163">
    <property type="component" value="Unassembled WGS sequence"/>
</dbReference>
<proteinExistence type="predicted"/>
<organism evidence="1 2">
    <name type="scientific">Lactarius akahatsu</name>
    <dbReference type="NCBI Taxonomy" id="416441"/>
    <lineage>
        <taxon>Eukaryota</taxon>
        <taxon>Fungi</taxon>
        <taxon>Dikarya</taxon>
        <taxon>Basidiomycota</taxon>
        <taxon>Agaricomycotina</taxon>
        <taxon>Agaricomycetes</taxon>
        <taxon>Russulales</taxon>
        <taxon>Russulaceae</taxon>
        <taxon>Lactarius</taxon>
    </lineage>
</organism>
<reference evidence="1" key="1">
    <citation type="submission" date="2022-01" db="EMBL/GenBank/DDBJ databases">
        <title>Comparative genomics reveals a dynamic genome evolution in the ectomycorrhizal milk-cap (Lactarius) mushrooms.</title>
        <authorList>
            <consortium name="DOE Joint Genome Institute"/>
            <person name="Lebreton A."/>
            <person name="Tang N."/>
            <person name="Kuo A."/>
            <person name="LaButti K."/>
            <person name="Drula E."/>
            <person name="Barry K."/>
            <person name="Clum A."/>
            <person name="Lipzen A."/>
            <person name="Mousain D."/>
            <person name="Ng V."/>
            <person name="Wang R."/>
            <person name="Wang X."/>
            <person name="Dai Y."/>
            <person name="Henrissat B."/>
            <person name="Grigoriev I.V."/>
            <person name="Guerin-Laguette A."/>
            <person name="Yu F."/>
            <person name="Martin F.M."/>
        </authorList>
    </citation>
    <scope>NUCLEOTIDE SEQUENCE</scope>
    <source>
        <strain evidence="1">QP</strain>
    </source>
</reference>
<protein>
    <submittedName>
        <fullName evidence="1">Uncharacterized protein</fullName>
    </submittedName>
</protein>
<sequence>MRPEPNSVLQCLSLNGYSVFSLIDDILAHGCNQEDPGIKLLREGVLVERNAASICSHLLNHNPTSSSVSSWALGFSQATLRTFSLWNNNVVSPNFPSGIAWTSTGGPGKFLNMGRVLFNNHRYGATIDMRPDNVLLEIFDFCLVRDSTEIMFKFEVILYTRQWQILVHVCQRWRRIGFESHAVLKSTFAAHTEYLSGGISVSGRSPCLSPLTTPAFPPALLLRMKIVSLLHLAPPAVYTVSIFLHGPTDKKSDRYDADVICCADTSGPCMCS</sequence>
<evidence type="ECO:0000313" key="2">
    <source>
        <dbReference type="Proteomes" id="UP001201163"/>
    </source>
</evidence>
<dbReference type="EMBL" id="JAKELL010000055">
    <property type="protein sequence ID" value="KAH8986379.1"/>
    <property type="molecule type" value="Genomic_DNA"/>
</dbReference>
<dbReference type="AlphaFoldDB" id="A0AAD4Q5P1"/>
<gene>
    <name evidence="1" type="ORF">EDB92DRAFT_1273072</name>
</gene>
<keyword evidence="2" id="KW-1185">Reference proteome</keyword>
<evidence type="ECO:0000313" key="1">
    <source>
        <dbReference type="EMBL" id="KAH8986379.1"/>
    </source>
</evidence>
<comment type="caution">
    <text evidence="1">The sequence shown here is derived from an EMBL/GenBank/DDBJ whole genome shotgun (WGS) entry which is preliminary data.</text>
</comment>